<dbReference type="NCBIfam" id="TIGR01930">
    <property type="entry name" value="AcCoA-C-Actrans"/>
    <property type="match status" value="1"/>
</dbReference>
<evidence type="ECO:0000256" key="1">
    <source>
        <dbReference type="ARBA" id="ARBA00010982"/>
    </source>
</evidence>
<keyword evidence="4 6" id="KW-0012">Acyltransferase</keyword>
<name>A0A069ACZ2_CLODI</name>
<dbReference type="EMBL" id="LK932849">
    <property type="protein sequence ID" value="CDS94652.1"/>
    <property type="molecule type" value="Genomic_DNA"/>
</dbReference>
<evidence type="ECO:0000256" key="6">
    <source>
        <dbReference type="RuleBase" id="RU003557"/>
    </source>
</evidence>
<protein>
    <recommendedName>
        <fullName evidence="2">acetyl-CoA C-acetyltransferase</fullName>
        <ecNumber evidence="2">2.3.1.9</ecNumber>
    </recommendedName>
    <alternativeName>
        <fullName evidence="5">Acetoacetyl-CoA thiolase</fullName>
    </alternativeName>
</protein>
<evidence type="ECO:0000256" key="2">
    <source>
        <dbReference type="ARBA" id="ARBA00012705"/>
    </source>
</evidence>
<dbReference type="EC" id="2.3.1.9" evidence="2"/>
<evidence type="ECO:0000259" key="7">
    <source>
        <dbReference type="Pfam" id="PF00108"/>
    </source>
</evidence>
<dbReference type="SUPFAM" id="SSF53901">
    <property type="entry name" value="Thiolase-like"/>
    <property type="match status" value="2"/>
</dbReference>
<sequence>MKEVFILGGLRSHIGLKNGIFQFVQPELLGASVLKDLIKKYEIDKIDEIICGNAVGTGGNIARLMTLTAGVSNEVPAFTVDMQCASAMMSIDIAFSKVKSGQCDLIIAGGFESSSLQPMRTYHKNDKRYDTNNPNYTVAQFSPDDNSQNSMLEGAERVAELYQIEKADLDFWVKESHKRAKEAREEKILEDIISPINNSTYDEGIRDKMSQRLLDRMPSILGKETITNAANSCLINDGASFIIICSKKYLEHVKKKPKAKIINTCTIGTDATLSPTSAIQAMDKLLEIESLNYLDVSAVEFNEAFAVIDVLFQRKYPELIDRYNIFGGALAYGHPYGASGAIITLHLLKALEKTKGRYGICSIAAAGGLGSALLLERV</sequence>
<dbReference type="PANTHER" id="PTHR18919">
    <property type="entry name" value="ACETYL-COA C-ACYLTRANSFERASE"/>
    <property type="match status" value="1"/>
</dbReference>
<dbReference type="PIRSF" id="PIRSF000429">
    <property type="entry name" value="Ac-CoA_Ac_transf"/>
    <property type="match status" value="1"/>
</dbReference>
<dbReference type="EMBL" id="LK932411">
    <property type="protein sequence ID" value="CDS89345.1"/>
    <property type="molecule type" value="Genomic_DNA"/>
</dbReference>
<keyword evidence="3 6" id="KW-0808">Transferase</keyword>
<gene>
    <name evidence="11" type="ORF">BN1095_20068</name>
    <name evidence="9" type="ORF">BN1096_700132</name>
    <name evidence="10" type="ORF">BN1097_710133</name>
</gene>
<reference evidence="9" key="1">
    <citation type="submission" date="2014-07" db="EMBL/GenBank/DDBJ databases">
        <authorList>
            <person name="Monot Marc"/>
        </authorList>
    </citation>
    <scope>NUCLEOTIDE SEQUENCE</scope>
    <source>
        <strain evidence="11">7032989</strain>
        <strain evidence="10">7032994</strain>
    </source>
</reference>
<dbReference type="Gene3D" id="3.40.47.10">
    <property type="match status" value="1"/>
</dbReference>
<comment type="similarity">
    <text evidence="1 6">Belongs to the thiolase-like superfamily. Thiolase family.</text>
</comment>
<feature type="domain" description="Thiolase N-terminal" evidence="7">
    <location>
        <begin position="4"/>
        <end position="247"/>
    </location>
</feature>
<dbReference type="InterPro" id="IPR020613">
    <property type="entry name" value="Thiolase_CS"/>
</dbReference>
<evidence type="ECO:0000256" key="5">
    <source>
        <dbReference type="ARBA" id="ARBA00030755"/>
    </source>
</evidence>
<dbReference type="EMBL" id="LK932525">
    <property type="protein sequence ID" value="CDS88740.1"/>
    <property type="molecule type" value="Genomic_DNA"/>
</dbReference>
<accession>A0A069ACZ2</accession>
<evidence type="ECO:0000256" key="3">
    <source>
        <dbReference type="ARBA" id="ARBA00022679"/>
    </source>
</evidence>
<evidence type="ECO:0000259" key="8">
    <source>
        <dbReference type="Pfam" id="PF02803"/>
    </source>
</evidence>
<dbReference type="InterPro" id="IPR020617">
    <property type="entry name" value="Thiolase_C"/>
</dbReference>
<evidence type="ECO:0000256" key="4">
    <source>
        <dbReference type="ARBA" id="ARBA00023315"/>
    </source>
</evidence>
<dbReference type="AlphaFoldDB" id="A0A069ACZ2"/>
<dbReference type="Pfam" id="PF02803">
    <property type="entry name" value="Thiolase_C"/>
    <property type="match status" value="1"/>
</dbReference>
<dbReference type="CDD" id="cd00751">
    <property type="entry name" value="thiolase"/>
    <property type="match status" value="1"/>
</dbReference>
<dbReference type="PANTHER" id="PTHR18919:SF107">
    <property type="entry name" value="ACETYL-COA ACETYLTRANSFERASE, CYTOSOLIC"/>
    <property type="match status" value="1"/>
</dbReference>
<dbReference type="PROSITE" id="PS00737">
    <property type="entry name" value="THIOLASE_2"/>
    <property type="match status" value="1"/>
</dbReference>
<evidence type="ECO:0000313" key="10">
    <source>
        <dbReference type="EMBL" id="CDS89345.1"/>
    </source>
</evidence>
<dbReference type="InterPro" id="IPR002155">
    <property type="entry name" value="Thiolase"/>
</dbReference>
<feature type="domain" description="Thiolase C-terminal" evidence="8">
    <location>
        <begin position="256"/>
        <end position="377"/>
    </location>
</feature>
<dbReference type="InterPro" id="IPR020616">
    <property type="entry name" value="Thiolase_N"/>
</dbReference>
<proteinExistence type="inferred from homology"/>
<dbReference type="GO" id="GO:0003985">
    <property type="term" value="F:acetyl-CoA C-acetyltransferase activity"/>
    <property type="evidence" value="ECO:0007669"/>
    <property type="project" value="UniProtKB-EC"/>
</dbReference>
<dbReference type="InterPro" id="IPR016039">
    <property type="entry name" value="Thiolase-like"/>
</dbReference>
<organism evidence="9">
    <name type="scientific">Clostridioides difficile</name>
    <name type="common">Peptoclostridium difficile</name>
    <dbReference type="NCBI Taxonomy" id="1496"/>
    <lineage>
        <taxon>Bacteria</taxon>
        <taxon>Bacillati</taxon>
        <taxon>Bacillota</taxon>
        <taxon>Clostridia</taxon>
        <taxon>Peptostreptococcales</taxon>
        <taxon>Peptostreptococcaceae</taxon>
        <taxon>Clostridioides</taxon>
    </lineage>
</organism>
<dbReference type="RefSeq" id="WP_021367137.1">
    <property type="nucleotide sequence ID" value="NZ_BBYB01000112.1"/>
</dbReference>
<evidence type="ECO:0000313" key="11">
    <source>
        <dbReference type="EMBL" id="CDS94652.1"/>
    </source>
</evidence>
<dbReference type="Pfam" id="PF00108">
    <property type="entry name" value="Thiolase_N"/>
    <property type="match status" value="1"/>
</dbReference>
<evidence type="ECO:0000313" key="9">
    <source>
        <dbReference type="EMBL" id="CDS88740.1"/>
    </source>
</evidence>